<organism evidence="1 2">
    <name type="scientific">Manihot esculenta</name>
    <name type="common">Cassava</name>
    <name type="synonym">Jatropha manihot</name>
    <dbReference type="NCBI Taxonomy" id="3983"/>
    <lineage>
        <taxon>Eukaryota</taxon>
        <taxon>Viridiplantae</taxon>
        <taxon>Streptophyta</taxon>
        <taxon>Embryophyta</taxon>
        <taxon>Tracheophyta</taxon>
        <taxon>Spermatophyta</taxon>
        <taxon>Magnoliopsida</taxon>
        <taxon>eudicotyledons</taxon>
        <taxon>Gunneridae</taxon>
        <taxon>Pentapetalae</taxon>
        <taxon>rosids</taxon>
        <taxon>fabids</taxon>
        <taxon>Malpighiales</taxon>
        <taxon>Euphorbiaceae</taxon>
        <taxon>Crotonoideae</taxon>
        <taxon>Manihoteae</taxon>
        <taxon>Manihot</taxon>
    </lineage>
</organism>
<evidence type="ECO:0000313" key="2">
    <source>
        <dbReference type="Proteomes" id="UP000091857"/>
    </source>
</evidence>
<gene>
    <name evidence="1" type="ORF">MANES_12G042050v8</name>
</gene>
<protein>
    <submittedName>
        <fullName evidence="1">Uncharacterized protein</fullName>
    </submittedName>
</protein>
<sequence length="518" mass="58790">MAFEISTNEKDIIDLVKVCAFWCNLKKRALVDDDSTCAFVPSKFLSFFGLYLPCPCSGFFGYQTDYFCWHKLFVDWPIRKINAVQELVKDRFPFNLIWFGHQSSNFHVEGIDRKSQYDAKEKKIMNQKHKSGIRWRRRAAVGCGKLSPALSSNGTHLVGRGVLRPLYNCSVRSEISESLDISSGIEHGFLGDGDDSNGKDLSERTRHRFELDGSYGKGEGIKQDQFVEKFTCDAEVGAGNDANDILALEQALEEEKAMHAALYQELEKERAAAATAADEAMAMISRLQEDKASIEMEAKQYQRVIEEKIDYDEEEMNILKEILVRREKEIYFLKKEVEAYEQMNFTGNDQLEGDSSYNTEQKLSLSIDSNENPPPPVLQQIDESNGGKEVAADGNQAGCNMHSSLLDTESTVYDVHVIDDKTVHGKENDGKESRPPLLGSIDLQRHPLSVIDGERLKIDNEVEWLRERLRIVQEEKEKLNFCGEHRERENAQLRLVEDIVNQLLRQASLPPSSSKLGC</sequence>
<comment type="caution">
    <text evidence="1">The sequence shown here is derived from an EMBL/GenBank/DDBJ whole genome shotgun (WGS) entry which is preliminary data.</text>
</comment>
<proteinExistence type="predicted"/>
<name>A0ACB7GTD1_MANES</name>
<dbReference type="EMBL" id="CM004398">
    <property type="protein sequence ID" value="KAG8641936.1"/>
    <property type="molecule type" value="Genomic_DNA"/>
</dbReference>
<accession>A0ACB7GTD1</accession>
<evidence type="ECO:0000313" key="1">
    <source>
        <dbReference type="EMBL" id="KAG8641936.1"/>
    </source>
</evidence>
<dbReference type="Proteomes" id="UP000091857">
    <property type="component" value="Chromosome 12"/>
</dbReference>
<keyword evidence="2" id="KW-1185">Reference proteome</keyword>
<reference evidence="2" key="1">
    <citation type="journal article" date="2016" name="Nat. Biotechnol.">
        <title>Sequencing wild and cultivated cassava and related species reveals extensive interspecific hybridization and genetic diversity.</title>
        <authorList>
            <person name="Bredeson J.V."/>
            <person name="Lyons J.B."/>
            <person name="Prochnik S.E."/>
            <person name="Wu G.A."/>
            <person name="Ha C.M."/>
            <person name="Edsinger-Gonzales E."/>
            <person name="Grimwood J."/>
            <person name="Schmutz J."/>
            <person name="Rabbi I.Y."/>
            <person name="Egesi C."/>
            <person name="Nauluvula P."/>
            <person name="Lebot V."/>
            <person name="Ndunguru J."/>
            <person name="Mkamilo G."/>
            <person name="Bart R.S."/>
            <person name="Setter T.L."/>
            <person name="Gleadow R.M."/>
            <person name="Kulakow P."/>
            <person name="Ferguson M.E."/>
            <person name="Rounsley S."/>
            <person name="Rokhsar D.S."/>
        </authorList>
    </citation>
    <scope>NUCLEOTIDE SEQUENCE [LARGE SCALE GENOMIC DNA]</scope>
    <source>
        <strain evidence="2">cv. AM560-2</strain>
    </source>
</reference>